<dbReference type="RefSeq" id="WP_248207635.1">
    <property type="nucleotide sequence ID" value="NZ_JALNMH010000006.1"/>
</dbReference>
<accession>A0ABT0GI23</accession>
<evidence type="ECO:0000313" key="2">
    <source>
        <dbReference type="EMBL" id="MCK7593655.1"/>
    </source>
</evidence>
<keyword evidence="1" id="KW-1003">Cell membrane</keyword>
<keyword evidence="1" id="KW-0812">Transmembrane</keyword>
<proteinExistence type="inferred from homology"/>
<dbReference type="EMBL" id="JALNMH010000006">
    <property type="protein sequence ID" value="MCK7593655.1"/>
    <property type="molecule type" value="Genomic_DNA"/>
</dbReference>
<dbReference type="CDD" id="cd06662">
    <property type="entry name" value="SURF1"/>
    <property type="match status" value="1"/>
</dbReference>
<protein>
    <recommendedName>
        <fullName evidence="1">SURF1-like protein</fullName>
    </recommendedName>
</protein>
<comment type="similarity">
    <text evidence="1">Belongs to the SURF1 family.</text>
</comment>
<comment type="caution">
    <text evidence="1">Lacks conserved residue(s) required for the propagation of feature annotation.</text>
</comment>
<keyword evidence="1" id="KW-1133">Transmembrane helix</keyword>
<comment type="caution">
    <text evidence="2">The sequence shown here is derived from an EMBL/GenBank/DDBJ whole genome shotgun (WGS) entry which is preliminary data.</text>
</comment>
<evidence type="ECO:0000256" key="1">
    <source>
        <dbReference type="RuleBase" id="RU363076"/>
    </source>
</evidence>
<dbReference type="InterPro" id="IPR002994">
    <property type="entry name" value="Surf1/Shy1"/>
</dbReference>
<feature type="transmembrane region" description="Helical" evidence="1">
    <location>
        <begin position="213"/>
        <end position="231"/>
    </location>
</feature>
<organism evidence="2 3">
    <name type="scientific">Pseudomarimonas salicorniae</name>
    <dbReference type="NCBI Taxonomy" id="2933270"/>
    <lineage>
        <taxon>Bacteria</taxon>
        <taxon>Pseudomonadati</taxon>
        <taxon>Pseudomonadota</taxon>
        <taxon>Gammaproteobacteria</taxon>
        <taxon>Lysobacterales</taxon>
        <taxon>Lysobacteraceae</taxon>
        <taxon>Pseudomarimonas</taxon>
    </lineage>
</organism>
<dbReference type="Proteomes" id="UP001431449">
    <property type="component" value="Unassembled WGS sequence"/>
</dbReference>
<dbReference type="Pfam" id="PF02104">
    <property type="entry name" value="SURF1"/>
    <property type="match status" value="1"/>
</dbReference>
<evidence type="ECO:0000313" key="3">
    <source>
        <dbReference type="Proteomes" id="UP001431449"/>
    </source>
</evidence>
<comment type="subcellular location">
    <subcellularLocation>
        <location evidence="1">Cell membrane</location>
        <topology evidence="1">Multi-pass membrane protein</topology>
    </subcellularLocation>
</comment>
<keyword evidence="1" id="KW-0472">Membrane</keyword>
<reference evidence="2" key="1">
    <citation type="submission" date="2022-04" db="EMBL/GenBank/DDBJ databases">
        <title>Lysobacter sp. CAU 1642 isolated from sea sand.</title>
        <authorList>
            <person name="Kim W."/>
        </authorList>
    </citation>
    <scope>NUCLEOTIDE SEQUENCE</scope>
    <source>
        <strain evidence="2">CAU 1642</strain>
    </source>
</reference>
<keyword evidence="3" id="KW-1185">Reference proteome</keyword>
<name>A0ABT0GI23_9GAMM</name>
<dbReference type="PROSITE" id="PS50895">
    <property type="entry name" value="SURF1"/>
    <property type="match status" value="1"/>
</dbReference>
<dbReference type="PROSITE" id="PS51257">
    <property type="entry name" value="PROKAR_LIPOPROTEIN"/>
    <property type="match status" value="1"/>
</dbReference>
<sequence>MRPALLLGWVFALLLACLFGALGAWQYGRGVAKTAFLEAWDSALEAPPETLLPWRRAEVVERPQPVTGRIDALDGGRWLLLDNARRGSEVGLRAYFIASVGDDRGLLVDAGWLPFDRARGLPDMPPLPRQEPADGLLVPWPGQGIALGESGFAAAGQPTLLLRLERERLAADAGVDLVDGLLRLAPRDGAAFARDLDALPNTLPAEKHFGYALQWWGLAFATLVVATVLTLRRRPR</sequence>
<gene>
    <name evidence="2" type="ORF">M0G41_08235</name>
</gene>